<evidence type="ECO:0000313" key="10">
    <source>
        <dbReference type="Proteomes" id="UP000001497"/>
    </source>
</evidence>
<evidence type="ECO:0000256" key="5">
    <source>
        <dbReference type="SAM" id="SignalP"/>
    </source>
</evidence>
<gene>
    <name evidence="7" type="ordered locus">Fisuc_0830</name>
    <name evidence="8" type="ordered locus">FSU_1274</name>
</gene>
<evidence type="ECO:0000313" key="7">
    <source>
        <dbReference type="EMBL" id="ACX74439.1"/>
    </source>
</evidence>
<protein>
    <submittedName>
        <fullName evidence="8">Protease domain protein</fullName>
    </submittedName>
</protein>
<evidence type="ECO:0000313" key="9">
    <source>
        <dbReference type="Proteomes" id="UP000000517"/>
    </source>
</evidence>
<comment type="similarity">
    <text evidence="4">Belongs to the peptidase S8 family.</text>
</comment>
<keyword evidence="1 4" id="KW-0645">Protease</keyword>
<reference evidence="7 10" key="1">
    <citation type="submission" date="2009-10" db="EMBL/GenBank/DDBJ databases">
        <title>Complete sequence of Fibrobacter succinogenes subsp. succinogenes S85.</title>
        <authorList>
            <consortium name="US DOE Joint Genome Institute"/>
            <person name="Lucas S."/>
            <person name="Copeland A."/>
            <person name="Lapidus A."/>
            <person name="Glavina del Rio T."/>
            <person name="Tice H."/>
            <person name="Bruce D."/>
            <person name="Goodwin L."/>
            <person name="Pitluck S."/>
            <person name="Chertkov O."/>
            <person name="Detter J.C."/>
            <person name="Han C."/>
            <person name="Tapia R."/>
            <person name="Larimer F."/>
            <person name="Land M."/>
            <person name="Hauser L."/>
            <person name="Kyrpides N."/>
            <person name="Mikhailova N."/>
            <person name="Weimer P.J."/>
            <person name="Stevenson D.M."/>
            <person name="Boyum J."/>
            <person name="Brumm P.I."/>
            <person name="Mead D."/>
        </authorList>
    </citation>
    <scope>NUCLEOTIDE SEQUENCE [LARGE SCALE GENOMIC DNA]</scope>
    <source>
        <strain evidence="10">ATCC 19169 / S85</strain>
        <strain evidence="7">S85</strain>
    </source>
</reference>
<dbReference type="Gene3D" id="3.40.50.200">
    <property type="entry name" value="Peptidase S8/S53 domain"/>
    <property type="match status" value="1"/>
</dbReference>
<feature type="domain" description="Peptidase S8/S53" evidence="6">
    <location>
        <begin position="243"/>
        <end position="424"/>
    </location>
</feature>
<dbReference type="KEGG" id="fsc:FSU_1274"/>
<keyword evidence="2 4" id="KW-0378">Hydrolase</keyword>
<proteinExistence type="inferred from homology"/>
<dbReference type="HOGENOM" id="CLU_477983_0_0_0"/>
<dbReference type="GO" id="GO:0006508">
    <property type="term" value="P:proteolysis"/>
    <property type="evidence" value="ECO:0007669"/>
    <property type="project" value="UniProtKB-KW"/>
</dbReference>
<dbReference type="eggNOG" id="COG1404">
    <property type="taxonomic scope" value="Bacteria"/>
</dbReference>
<organism evidence="8 9">
    <name type="scientific">Fibrobacter succinogenes (strain ATCC 19169 / S85)</name>
    <dbReference type="NCBI Taxonomy" id="59374"/>
    <lineage>
        <taxon>Bacteria</taxon>
        <taxon>Pseudomonadati</taxon>
        <taxon>Fibrobacterota</taxon>
        <taxon>Fibrobacteria</taxon>
        <taxon>Fibrobacterales</taxon>
        <taxon>Fibrobacteraceae</taxon>
        <taxon>Fibrobacter</taxon>
    </lineage>
</organism>
<reference evidence="9" key="2">
    <citation type="submission" date="2010-08" db="EMBL/GenBank/DDBJ databases">
        <title>Complete sequence of Fibrobacter succinogenes subsp. succinogenes S85.</title>
        <authorList>
            <person name="Durkin A.S."/>
            <person name="Nelson K.E."/>
            <person name="Morrison M."/>
            <person name="Forsberg C.W."/>
            <person name="Wilson D.B."/>
            <person name="Russell J.B."/>
            <person name="Cann I.K.O."/>
            <person name="Mackie R.I."/>
            <person name="White B.A."/>
        </authorList>
    </citation>
    <scope>NUCLEOTIDE SEQUENCE [LARGE SCALE GENOMIC DNA]</scope>
    <source>
        <strain evidence="9">ATCC 19169 / S85</strain>
    </source>
</reference>
<dbReference type="EMBL" id="CP002158">
    <property type="protein sequence ID" value="ADL27262.1"/>
    <property type="molecule type" value="Genomic_DNA"/>
</dbReference>
<dbReference type="GO" id="GO:0004252">
    <property type="term" value="F:serine-type endopeptidase activity"/>
    <property type="evidence" value="ECO:0007669"/>
    <property type="project" value="UniProtKB-UniRule"/>
</dbReference>
<dbReference type="STRING" id="59374.FSU_1274"/>
<dbReference type="KEGG" id="fsu:Fisuc_0830"/>
<dbReference type="PATRIC" id="fig|59374.8.peg.1231"/>
<keyword evidence="10" id="KW-1185">Reference proteome</keyword>
<dbReference type="PROSITE" id="PS00138">
    <property type="entry name" value="SUBTILASE_SER"/>
    <property type="match status" value="1"/>
</dbReference>
<accession>C9RNJ3</accession>
<dbReference type="EMBL" id="CP001792">
    <property type="protein sequence ID" value="ACX74439.1"/>
    <property type="molecule type" value="Genomic_DNA"/>
</dbReference>
<keyword evidence="3 4" id="KW-0720">Serine protease</keyword>
<dbReference type="InterPro" id="IPR036852">
    <property type="entry name" value="Peptidase_S8/S53_dom_sf"/>
</dbReference>
<dbReference type="Proteomes" id="UP000001497">
    <property type="component" value="Chromosome"/>
</dbReference>
<feature type="chain" id="PRO_5003001435" evidence="5">
    <location>
        <begin position="20"/>
        <end position="570"/>
    </location>
</feature>
<feature type="signal peptide" evidence="5">
    <location>
        <begin position="1"/>
        <end position="19"/>
    </location>
</feature>
<evidence type="ECO:0000259" key="6">
    <source>
        <dbReference type="Pfam" id="PF00082"/>
    </source>
</evidence>
<dbReference type="SUPFAM" id="SSF52743">
    <property type="entry name" value="Subtilisin-like"/>
    <property type="match status" value="1"/>
</dbReference>
<dbReference type="RefSeq" id="WP_014545584.1">
    <property type="nucleotide sequence ID" value="NC_013410.1"/>
</dbReference>
<dbReference type="AlphaFoldDB" id="C9RNJ3"/>
<reference evidence="8" key="3">
    <citation type="submission" date="2010-08" db="EMBL/GenBank/DDBJ databases">
        <authorList>
            <person name="Durkin A.S."/>
            <person name="Nelson K.E."/>
            <person name="Morrison M."/>
            <person name="Forsberg C.W."/>
            <person name="Wilson D.B."/>
            <person name="Russell J.B."/>
            <person name="Cann I.K.O."/>
            <person name="Mackie R.I."/>
            <person name="White B.A."/>
        </authorList>
    </citation>
    <scope>NUCLEOTIDE SEQUENCE</scope>
    <source>
        <strain evidence="8">S85</strain>
    </source>
</reference>
<evidence type="ECO:0000313" key="8">
    <source>
        <dbReference type="EMBL" id="ADL27262.1"/>
    </source>
</evidence>
<dbReference type="Proteomes" id="UP000000517">
    <property type="component" value="Chromosome"/>
</dbReference>
<sequence>MNSKTIALAILLLASTLFAKPTYLPPLELKSKASNDVLDFLNEQKQVSDTIIKKSSARDILGRIKKSSNSGQNEAYYIMRPQRTLDVHISPIQASREIQPISGRFEVNGNGEKKYWLDGNRISEDDYFRNVENRREKFVPVQQYQASLTASEIETLLNGPEPVYIDIVRKPILDSYTLYTTIFGYSEITSHAHANGYKGQGIGVFFNDEGCSDPVGYNSGYYVLLNTCSNGVRMHPTAVAKTISTTAPLATLYAYDGLGTGFLSSLNMDAHNPTIEISSHSWHYLPSNGVYSGNDKDVDNYIYNNRLISFYAAGNISSSDTTDFVGSPGLALNTIAVGAVNPSNNNYVSYSKWKNSNIGNQKPEMANYTDFYFPNINIDVWNGYFNGTSASTPYTAGIFADLLSQYGFFKRHPELVKAWIVSSEKIPIGNASSHDLDNNSEAARGIIRYSSIAWNHRYRYWSGSNSCCFDNNNKITFTENDIASNTHYRIAIAWLTSGDYVISNNSIAQDIDLRVYQNGSLLESSISAQNPFEVVDFTTTSNADLTIEIYRYANSGTDNVILGYTLWNDF</sequence>
<keyword evidence="5" id="KW-0732">Signal</keyword>
<dbReference type="InterPro" id="IPR023828">
    <property type="entry name" value="Peptidase_S8_Ser-AS"/>
</dbReference>
<evidence type="ECO:0000256" key="3">
    <source>
        <dbReference type="ARBA" id="ARBA00022825"/>
    </source>
</evidence>
<evidence type="ECO:0000256" key="4">
    <source>
        <dbReference type="PROSITE-ProRule" id="PRU01240"/>
    </source>
</evidence>
<evidence type="ECO:0000256" key="2">
    <source>
        <dbReference type="ARBA" id="ARBA00022801"/>
    </source>
</evidence>
<evidence type="ECO:0000256" key="1">
    <source>
        <dbReference type="ARBA" id="ARBA00022670"/>
    </source>
</evidence>
<feature type="active site" description="Charge relay system" evidence="4">
    <location>
        <position position="235"/>
    </location>
</feature>
<dbReference type="OrthoDB" id="9812091at2"/>
<dbReference type="Pfam" id="PF00082">
    <property type="entry name" value="Peptidase_S8"/>
    <property type="match status" value="1"/>
</dbReference>
<name>C9RNJ3_FIBSS</name>
<feature type="active site" description="Charge relay system" evidence="4">
    <location>
        <position position="389"/>
    </location>
</feature>
<dbReference type="InterPro" id="IPR000209">
    <property type="entry name" value="Peptidase_S8/S53_dom"/>
</dbReference>
<feature type="active site" description="Charge relay system" evidence="4">
    <location>
        <position position="208"/>
    </location>
</feature>
<dbReference type="PROSITE" id="PS51892">
    <property type="entry name" value="SUBTILASE"/>
    <property type="match status" value="1"/>
</dbReference>